<name>H3GR25_PHYRM</name>
<evidence type="ECO:0000313" key="2">
    <source>
        <dbReference type="Proteomes" id="UP000005238"/>
    </source>
</evidence>
<evidence type="ECO:0008006" key="3">
    <source>
        <dbReference type="Google" id="ProtNLM"/>
    </source>
</evidence>
<dbReference type="InParanoid" id="H3GR25"/>
<dbReference type="SUPFAM" id="SSF48403">
    <property type="entry name" value="Ankyrin repeat"/>
    <property type="match status" value="2"/>
</dbReference>
<dbReference type="HOGENOM" id="CLU_546888_0_0_1"/>
<dbReference type="VEuPathDB" id="FungiDB:KRP22_2616"/>
<dbReference type="Pfam" id="PF13637">
    <property type="entry name" value="Ank_4"/>
    <property type="match status" value="1"/>
</dbReference>
<dbReference type="PANTHER" id="PTHR46586:SF3">
    <property type="entry name" value="ANKYRIN REPEAT-CONTAINING PROTEIN"/>
    <property type="match status" value="1"/>
</dbReference>
<dbReference type="InterPro" id="IPR052050">
    <property type="entry name" value="SecEffector_AnkRepeat"/>
</dbReference>
<reference evidence="1" key="2">
    <citation type="submission" date="2015-06" db="UniProtKB">
        <authorList>
            <consortium name="EnsemblProtists"/>
        </authorList>
    </citation>
    <scope>IDENTIFICATION</scope>
    <source>
        <strain evidence="1">Pr102</strain>
    </source>
</reference>
<dbReference type="Gene3D" id="1.25.40.20">
    <property type="entry name" value="Ankyrin repeat-containing domain"/>
    <property type="match status" value="3"/>
</dbReference>
<dbReference type="AlphaFoldDB" id="H3GR25"/>
<dbReference type="PANTHER" id="PTHR46586">
    <property type="entry name" value="ANKYRIN REPEAT-CONTAINING PROTEIN"/>
    <property type="match status" value="1"/>
</dbReference>
<accession>H3GR25</accession>
<dbReference type="EnsemblProtists" id="Phyra79305">
    <property type="protein sequence ID" value="Phyra79305"/>
    <property type="gene ID" value="Phyra79305"/>
</dbReference>
<dbReference type="EMBL" id="DS566036">
    <property type="status" value="NOT_ANNOTATED_CDS"/>
    <property type="molecule type" value="Genomic_DNA"/>
</dbReference>
<dbReference type="STRING" id="164328.H3GR25"/>
<dbReference type="InterPro" id="IPR002110">
    <property type="entry name" value="Ankyrin_rpt"/>
</dbReference>
<sequence length="496" mass="53257">MYEPESLMNVSRALSPKVQALPHIVESVSDFLMPATIDGAVYKDLKRVVKVHGDFRAWTVKAMDGAAARGRLDIMQWLHDNRTEGCSTEACLAAAMGGHLDVVKWLSEFYPDEFYPVEAMTLAAQNGRIGVVRFLKNSVAMNEAVSIVEDAAVNGRADVVDALVPYYSGLAQGAFMVASANGQTEVVRRLLCHGFTSVMYTHPSLREAVDGGHLEVVDLLLEFCDDDALGDALRAAVAADRADILQLMVERRHPRDIGEALEQAALGNRCAMVQLLLENCPEEDASYLSALNGGEADRWQAQSSINAATTAAASRGFAETAKLLATKCSDSAAGLALIAAVQLNHLEVAKLFIMKSNPVGRVDALVAAVLEKQNDMVKLLLEHGDLRMVEQALVKISSAGNQDVANKLLARCDPAACKRVFENAAASGVVGLVQQMLDQVDERSASEALRLAAMNGHCDVVKVLLVKSDAEGVTNAFNVAAMQGRLAVVELLSERD</sequence>
<keyword evidence="2" id="KW-1185">Reference proteome</keyword>
<evidence type="ECO:0000313" key="1">
    <source>
        <dbReference type="EnsemblProtists" id="Phyra79305"/>
    </source>
</evidence>
<dbReference type="OMA" id="ERHRTVE"/>
<dbReference type="eggNOG" id="ENOG502RF76">
    <property type="taxonomic scope" value="Eukaryota"/>
</dbReference>
<dbReference type="SMART" id="SM00248">
    <property type="entry name" value="ANK"/>
    <property type="match status" value="5"/>
</dbReference>
<dbReference type="InterPro" id="IPR036770">
    <property type="entry name" value="Ankyrin_rpt-contain_sf"/>
</dbReference>
<reference evidence="2" key="1">
    <citation type="journal article" date="2006" name="Science">
        <title>Phytophthora genome sequences uncover evolutionary origins and mechanisms of pathogenesis.</title>
        <authorList>
            <person name="Tyler B.M."/>
            <person name="Tripathy S."/>
            <person name="Zhang X."/>
            <person name="Dehal P."/>
            <person name="Jiang R.H."/>
            <person name="Aerts A."/>
            <person name="Arredondo F.D."/>
            <person name="Baxter L."/>
            <person name="Bensasson D."/>
            <person name="Beynon J.L."/>
            <person name="Chapman J."/>
            <person name="Damasceno C.M."/>
            <person name="Dorrance A.E."/>
            <person name="Dou D."/>
            <person name="Dickerman A.W."/>
            <person name="Dubchak I.L."/>
            <person name="Garbelotto M."/>
            <person name="Gijzen M."/>
            <person name="Gordon S.G."/>
            <person name="Govers F."/>
            <person name="Grunwald N.J."/>
            <person name="Huang W."/>
            <person name="Ivors K.L."/>
            <person name="Jones R.W."/>
            <person name="Kamoun S."/>
            <person name="Krampis K."/>
            <person name="Lamour K.H."/>
            <person name="Lee M.K."/>
            <person name="McDonald W.H."/>
            <person name="Medina M."/>
            <person name="Meijer H.J."/>
            <person name="Nordberg E.K."/>
            <person name="Maclean D.J."/>
            <person name="Ospina-Giraldo M.D."/>
            <person name="Morris P.F."/>
            <person name="Phuntumart V."/>
            <person name="Putnam N.H."/>
            <person name="Rash S."/>
            <person name="Rose J.K."/>
            <person name="Sakihama Y."/>
            <person name="Salamov A.A."/>
            <person name="Savidor A."/>
            <person name="Scheuring C.F."/>
            <person name="Smith B.M."/>
            <person name="Sobral B.W."/>
            <person name="Terry A."/>
            <person name="Torto-Alalibo T.A."/>
            <person name="Win J."/>
            <person name="Xu Z."/>
            <person name="Zhang H."/>
            <person name="Grigoriev I.V."/>
            <person name="Rokhsar D.S."/>
            <person name="Boore J.L."/>
        </authorList>
    </citation>
    <scope>NUCLEOTIDE SEQUENCE [LARGE SCALE GENOMIC DNA]</scope>
    <source>
        <strain evidence="2">Pr102</strain>
    </source>
</reference>
<proteinExistence type="predicted"/>
<dbReference type="Proteomes" id="UP000005238">
    <property type="component" value="Unassembled WGS sequence"/>
</dbReference>
<protein>
    <recommendedName>
        <fullName evidence="3">Ankyrin repeat domain-containing protein</fullName>
    </recommendedName>
</protein>
<dbReference type="VEuPathDB" id="FungiDB:KRP23_4137"/>
<organism evidence="1 2">
    <name type="scientific">Phytophthora ramorum</name>
    <name type="common">Sudden oak death agent</name>
    <dbReference type="NCBI Taxonomy" id="164328"/>
    <lineage>
        <taxon>Eukaryota</taxon>
        <taxon>Sar</taxon>
        <taxon>Stramenopiles</taxon>
        <taxon>Oomycota</taxon>
        <taxon>Peronosporomycetes</taxon>
        <taxon>Peronosporales</taxon>
        <taxon>Peronosporaceae</taxon>
        <taxon>Phytophthora</taxon>
    </lineage>
</organism>